<evidence type="ECO:0000256" key="2">
    <source>
        <dbReference type="SAM" id="MobiDB-lite"/>
    </source>
</evidence>
<gene>
    <name evidence="3" type="ORF">WJX74_000802</name>
</gene>
<feature type="compositionally biased region" description="Low complexity" evidence="2">
    <location>
        <begin position="237"/>
        <end position="255"/>
    </location>
</feature>
<accession>A0AAW1QMS7</accession>
<keyword evidence="4" id="KW-1185">Reference proteome</keyword>
<keyword evidence="1" id="KW-0175">Coiled coil</keyword>
<feature type="region of interest" description="Disordered" evidence="2">
    <location>
        <begin position="225"/>
        <end position="259"/>
    </location>
</feature>
<organism evidence="3 4">
    <name type="scientific">Apatococcus lobatus</name>
    <dbReference type="NCBI Taxonomy" id="904363"/>
    <lineage>
        <taxon>Eukaryota</taxon>
        <taxon>Viridiplantae</taxon>
        <taxon>Chlorophyta</taxon>
        <taxon>core chlorophytes</taxon>
        <taxon>Trebouxiophyceae</taxon>
        <taxon>Chlorellales</taxon>
        <taxon>Chlorellaceae</taxon>
        <taxon>Apatococcus</taxon>
    </lineage>
</organism>
<evidence type="ECO:0000256" key="1">
    <source>
        <dbReference type="SAM" id="Coils"/>
    </source>
</evidence>
<feature type="coiled-coil region" evidence="1">
    <location>
        <begin position="560"/>
        <end position="587"/>
    </location>
</feature>
<feature type="compositionally biased region" description="Low complexity" evidence="2">
    <location>
        <begin position="381"/>
        <end position="396"/>
    </location>
</feature>
<reference evidence="3 4" key="1">
    <citation type="journal article" date="2024" name="Nat. Commun.">
        <title>Phylogenomics reveals the evolutionary origins of lichenization in chlorophyte algae.</title>
        <authorList>
            <person name="Puginier C."/>
            <person name="Libourel C."/>
            <person name="Otte J."/>
            <person name="Skaloud P."/>
            <person name="Haon M."/>
            <person name="Grisel S."/>
            <person name="Petersen M."/>
            <person name="Berrin J.G."/>
            <person name="Delaux P.M."/>
            <person name="Dal Grande F."/>
            <person name="Keller J."/>
        </authorList>
    </citation>
    <scope>NUCLEOTIDE SEQUENCE [LARGE SCALE GENOMIC DNA]</scope>
    <source>
        <strain evidence="3 4">SAG 2145</strain>
    </source>
</reference>
<evidence type="ECO:0000313" key="4">
    <source>
        <dbReference type="Proteomes" id="UP001438707"/>
    </source>
</evidence>
<comment type="caution">
    <text evidence="3">The sequence shown here is derived from an EMBL/GenBank/DDBJ whole genome shotgun (WGS) entry which is preliminary data.</text>
</comment>
<evidence type="ECO:0000313" key="3">
    <source>
        <dbReference type="EMBL" id="KAK9822730.1"/>
    </source>
</evidence>
<feature type="region of interest" description="Disordered" evidence="2">
    <location>
        <begin position="350"/>
        <end position="402"/>
    </location>
</feature>
<dbReference type="Proteomes" id="UP001438707">
    <property type="component" value="Unassembled WGS sequence"/>
</dbReference>
<sequence>MASLSDNARQDTVRQILLQLQNITGRTDVEGAARTLELQAFQTCTGSEDYFGKIASRISAFSKRMANKPVAAGTGQAPAAVCLPLQTQNQQPRPYFQQQVASASGQDTVFSNISGGQQNAPGFFVPATAMMQQAAQPQNFVSGIPRPMYVSNVQGGESYQMHQQPGLILSQDPAVRMQQLQQHPEITSSSYPIVQRPNQMVMMQQQQSMQGRHQQVAHVPQGTMFHPRPQSSAAMRPQQLPGQSQLVPQQQQPSGTADAAEQYWALQQRMRQAYLPSLLEIQRMHKGSMRPGQTASKVESLLKATLPHLALDRQEQAAQGKTALPTDLQNLKHVERLYGNYLQGIAAKSAQRPLSRQQPTSLASSQVTEGFPVSQGLPKFPAQQATAPSAASSRAPTPQPLQTVSLAMPPLAAPAESSGEAPGKAAFDDLDVTESSKPNAVAAALDASELVTQMDSAAADFDFADDFLGLFPSTPKPAGAMAAAASDISRMLWQNDTDLPFPPKDFTPSLEDWMCPEGPKPLRASTPISSAFIDGFLQDCPTSTELSSSTELDPVSVLGHKRKSGNLDEASSELSSAKKQCRDRLEKAVQACRDRLLRTAEVTMTGSNDYAGIVSIDCRVEPILPGMDLSASRITNRQGALLPETWKSLTVRLDESYPDEPPVVIFNSLKGSYAPQADAARSVFETAISATRSPLSLDVIATNWQKSVASVVKVFSRTAGAA</sequence>
<dbReference type="AlphaFoldDB" id="A0AAW1QMS7"/>
<name>A0AAW1QMS7_9CHLO</name>
<feature type="compositionally biased region" description="Polar residues" evidence="2">
    <location>
        <begin position="352"/>
        <end position="368"/>
    </location>
</feature>
<protein>
    <recommendedName>
        <fullName evidence="5">Mediator complex subunit 15 KIX domain-containing protein</fullName>
    </recommendedName>
</protein>
<proteinExistence type="predicted"/>
<dbReference type="EMBL" id="JALJOS010000030">
    <property type="protein sequence ID" value="KAK9822730.1"/>
    <property type="molecule type" value="Genomic_DNA"/>
</dbReference>
<evidence type="ECO:0008006" key="5">
    <source>
        <dbReference type="Google" id="ProtNLM"/>
    </source>
</evidence>